<feature type="compositionally biased region" description="Polar residues" evidence="1">
    <location>
        <begin position="67"/>
        <end position="82"/>
    </location>
</feature>
<accession>A0A1E7F009</accession>
<proteinExistence type="predicted"/>
<evidence type="ECO:0000259" key="2">
    <source>
        <dbReference type="Pfam" id="PF10260"/>
    </source>
</evidence>
<protein>
    <recommendedName>
        <fullName evidence="2">SAYSvFN domain-containing protein</fullName>
    </recommendedName>
</protein>
<evidence type="ECO:0000313" key="3">
    <source>
        <dbReference type="EMBL" id="OEU11532.1"/>
    </source>
</evidence>
<dbReference type="AlphaFoldDB" id="A0A1E7F009"/>
<organism evidence="3 4">
    <name type="scientific">Fragilariopsis cylindrus CCMP1102</name>
    <dbReference type="NCBI Taxonomy" id="635003"/>
    <lineage>
        <taxon>Eukaryota</taxon>
        <taxon>Sar</taxon>
        <taxon>Stramenopiles</taxon>
        <taxon>Ochrophyta</taxon>
        <taxon>Bacillariophyta</taxon>
        <taxon>Bacillariophyceae</taxon>
        <taxon>Bacillariophycidae</taxon>
        <taxon>Bacillariales</taxon>
        <taxon>Bacillariaceae</taxon>
        <taxon>Fragilariopsis</taxon>
    </lineage>
</organism>
<dbReference type="Pfam" id="PF10260">
    <property type="entry name" value="SAYSvFN"/>
    <property type="match status" value="1"/>
</dbReference>
<dbReference type="Proteomes" id="UP000095751">
    <property type="component" value="Unassembled WGS sequence"/>
</dbReference>
<evidence type="ECO:0000256" key="1">
    <source>
        <dbReference type="SAM" id="MobiDB-lite"/>
    </source>
</evidence>
<name>A0A1E7F009_9STRA</name>
<dbReference type="InterPro" id="IPR019387">
    <property type="entry name" value="SAYSvFN_dom"/>
</dbReference>
<feature type="domain" description="SAYSvFN" evidence="2">
    <location>
        <begin position="5"/>
        <end position="48"/>
    </location>
</feature>
<feature type="region of interest" description="Disordered" evidence="1">
    <location>
        <begin position="52"/>
        <end position="107"/>
    </location>
</feature>
<dbReference type="EMBL" id="KV784367">
    <property type="protein sequence ID" value="OEU11532.1"/>
    <property type="molecule type" value="Genomic_DNA"/>
</dbReference>
<evidence type="ECO:0000313" key="4">
    <source>
        <dbReference type="Proteomes" id="UP000095751"/>
    </source>
</evidence>
<feature type="compositionally biased region" description="Basic and acidic residues" evidence="1">
    <location>
        <begin position="83"/>
        <end position="107"/>
    </location>
</feature>
<gene>
    <name evidence="3" type="ORF">FRACYDRAFT_270827</name>
</gene>
<dbReference type="OrthoDB" id="71310at2759"/>
<keyword evidence="4" id="KW-1185">Reference proteome</keyword>
<dbReference type="InParanoid" id="A0A1E7F009"/>
<reference evidence="3 4" key="1">
    <citation type="submission" date="2016-09" db="EMBL/GenBank/DDBJ databases">
        <title>Extensive genetic diversity and differential bi-allelic expression allows diatom success in the polar Southern Ocean.</title>
        <authorList>
            <consortium name="DOE Joint Genome Institute"/>
            <person name="Mock T."/>
            <person name="Otillar R.P."/>
            <person name="Strauss J."/>
            <person name="Dupont C."/>
            <person name="Frickenhaus S."/>
            <person name="Maumus F."/>
            <person name="Mcmullan M."/>
            <person name="Sanges R."/>
            <person name="Schmutz J."/>
            <person name="Toseland A."/>
            <person name="Valas R."/>
            <person name="Veluchamy A."/>
            <person name="Ward B.J."/>
            <person name="Allen A."/>
            <person name="Barry K."/>
            <person name="Falciatore A."/>
            <person name="Ferrante M."/>
            <person name="Fortunato A.E."/>
            <person name="Gloeckner G."/>
            <person name="Gruber A."/>
            <person name="Hipkin R."/>
            <person name="Janech M."/>
            <person name="Kroth P."/>
            <person name="Leese F."/>
            <person name="Lindquist E."/>
            <person name="Lyon B.R."/>
            <person name="Martin J."/>
            <person name="Mayer C."/>
            <person name="Parker M."/>
            <person name="Quesneville H."/>
            <person name="Raymond J."/>
            <person name="Uhlig C."/>
            <person name="Valentin K.U."/>
            <person name="Worden A.Z."/>
            <person name="Armbrust E.V."/>
            <person name="Bowler C."/>
            <person name="Green B."/>
            <person name="Moulton V."/>
            <person name="Van Oosterhout C."/>
            <person name="Grigoriev I."/>
        </authorList>
    </citation>
    <scope>NUCLEOTIDE SEQUENCE [LARGE SCALE GENOMIC DNA]</scope>
    <source>
        <strain evidence="3 4">CCMP1102</strain>
    </source>
</reference>
<sequence length="107" mass="11714">MLVFVGIFGFGLRDKFSNESTASAYSVFNKDGKGIVGGFTATQFENQLRGPLASKIDKNDPVKGSIAESQQNYDKSTSSTPSDVERTARRKAAAEAAERRFNNQKEE</sequence>
<dbReference type="KEGG" id="fcy:FRACYDRAFT_270827"/>